<dbReference type="AlphaFoldDB" id="A0AB33ITL8"/>
<sequence>MNDMTLMKDTIISYDLENISSEGAEAIVAYKNRIASKATINIYGETGKIITTYSFKKNIISVQEEIISYAPYLMKIP</sequence>
<protein>
    <submittedName>
        <fullName evidence="1">Uncharacterized protein</fullName>
    </submittedName>
</protein>
<gene>
    <name evidence="1" type="ORF">GTC17254_06270</name>
</gene>
<accession>A0AB33ITL8</accession>
<reference evidence="1" key="1">
    <citation type="submission" date="2024-07" db="EMBL/GenBank/DDBJ databases">
        <title>Complete genome sequence of Prevotella sp. YM-2024 GTC17254.</title>
        <authorList>
            <person name="Hayashi M."/>
            <person name="Muto Y."/>
            <person name="Tanaka K."/>
            <person name="Niwa H."/>
        </authorList>
    </citation>
    <scope>NUCLEOTIDE SEQUENCE</scope>
    <source>
        <strain evidence="1">GTC17254</strain>
    </source>
</reference>
<proteinExistence type="predicted"/>
<evidence type="ECO:0000313" key="1">
    <source>
        <dbReference type="EMBL" id="BFO73030.1"/>
    </source>
</evidence>
<name>A0AB33ITL8_9BACT</name>
<organism evidence="1">
    <name type="scientific">Prevotella sp. GTC17254</name>
    <dbReference type="NCBI Taxonomy" id="3236794"/>
    <lineage>
        <taxon>Bacteria</taxon>
        <taxon>Pseudomonadati</taxon>
        <taxon>Bacteroidota</taxon>
        <taxon>Bacteroidia</taxon>
        <taxon>Bacteroidales</taxon>
        <taxon>Prevotellaceae</taxon>
        <taxon>Prevotella</taxon>
    </lineage>
</organism>
<dbReference type="EMBL" id="AP035786">
    <property type="protein sequence ID" value="BFO73030.1"/>
    <property type="molecule type" value="Genomic_DNA"/>
</dbReference>